<dbReference type="EC" id="3.2.1.26" evidence="2"/>
<dbReference type="OrthoDB" id="9759709at2"/>
<dbReference type="CDD" id="cd18609">
    <property type="entry name" value="GH32-like"/>
    <property type="match status" value="1"/>
</dbReference>
<dbReference type="EMBL" id="CP031194">
    <property type="protein sequence ID" value="AXG80428.1"/>
    <property type="molecule type" value="Genomic_DNA"/>
</dbReference>
<evidence type="ECO:0000313" key="6">
    <source>
        <dbReference type="EMBL" id="AXG80428.1"/>
    </source>
</evidence>
<dbReference type="Gene3D" id="2.115.10.20">
    <property type="entry name" value="Glycosyl hydrolase domain, family 43"/>
    <property type="match status" value="1"/>
</dbReference>
<dbReference type="KEGG" id="spad:DVK44_25265"/>
<feature type="domain" description="Glycosyl hydrolase family 32 N-terminal" evidence="5">
    <location>
        <begin position="20"/>
        <end position="303"/>
    </location>
</feature>
<evidence type="ECO:0000256" key="1">
    <source>
        <dbReference type="ARBA" id="ARBA00009902"/>
    </source>
</evidence>
<evidence type="ECO:0000256" key="4">
    <source>
        <dbReference type="ARBA" id="ARBA00023295"/>
    </source>
</evidence>
<evidence type="ECO:0000256" key="2">
    <source>
        <dbReference type="ARBA" id="ARBA00012758"/>
    </source>
</evidence>
<reference evidence="7" key="1">
    <citation type="submission" date="2018-07" db="EMBL/GenBank/DDBJ databases">
        <authorList>
            <person name="Zhao J."/>
        </authorList>
    </citation>
    <scope>NUCLEOTIDE SEQUENCE [LARGE SCALE GENOMIC DNA]</scope>
    <source>
        <strain evidence="7">GSSD-12</strain>
    </source>
</reference>
<keyword evidence="3 6" id="KW-0378">Hydrolase</keyword>
<protein>
    <recommendedName>
        <fullName evidence="2">beta-fructofuranosidase</fullName>
        <ecNumber evidence="2">3.2.1.26</ecNumber>
    </recommendedName>
</protein>
<comment type="similarity">
    <text evidence="1">Belongs to the glycosyl hydrolase 32 family.</text>
</comment>
<dbReference type="InterPro" id="IPR051214">
    <property type="entry name" value="GH32_Enzymes"/>
</dbReference>
<evidence type="ECO:0000259" key="5">
    <source>
        <dbReference type="Pfam" id="PF00251"/>
    </source>
</evidence>
<keyword evidence="7" id="KW-1185">Reference proteome</keyword>
<evidence type="ECO:0000313" key="7">
    <source>
        <dbReference type="Proteomes" id="UP000253868"/>
    </source>
</evidence>
<name>A0A345HUQ4_9ACTN</name>
<dbReference type="InterPro" id="IPR001362">
    <property type="entry name" value="Glyco_hydro_32"/>
</dbReference>
<dbReference type="SMART" id="SM00640">
    <property type="entry name" value="Glyco_32"/>
    <property type="match status" value="1"/>
</dbReference>
<dbReference type="Pfam" id="PF00251">
    <property type="entry name" value="Glyco_hydro_32N"/>
    <property type="match status" value="1"/>
</dbReference>
<keyword evidence="4" id="KW-0326">Glycosidase</keyword>
<dbReference type="InterPro" id="IPR013148">
    <property type="entry name" value="Glyco_hydro_32_N"/>
</dbReference>
<dbReference type="PANTHER" id="PTHR43101:SF1">
    <property type="entry name" value="BETA-FRUCTOSIDASE"/>
    <property type="match status" value="1"/>
</dbReference>
<organism evidence="6 7">
    <name type="scientific">Streptomyces paludis</name>
    <dbReference type="NCBI Taxonomy" id="2282738"/>
    <lineage>
        <taxon>Bacteria</taxon>
        <taxon>Bacillati</taxon>
        <taxon>Actinomycetota</taxon>
        <taxon>Actinomycetes</taxon>
        <taxon>Kitasatosporales</taxon>
        <taxon>Streptomycetaceae</taxon>
        <taxon>Streptomyces</taxon>
    </lineage>
</organism>
<dbReference type="Proteomes" id="UP000253868">
    <property type="component" value="Chromosome"/>
</dbReference>
<dbReference type="PANTHER" id="PTHR43101">
    <property type="entry name" value="BETA-FRUCTOSIDASE"/>
    <property type="match status" value="1"/>
</dbReference>
<accession>A0A345HUQ4</accession>
<dbReference type="AlphaFoldDB" id="A0A345HUQ4"/>
<dbReference type="GO" id="GO:0005975">
    <property type="term" value="P:carbohydrate metabolic process"/>
    <property type="evidence" value="ECO:0007669"/>
    <property type="project" value="InterPro"/>
</dbReference>
<sequence length="326" mass="35447">MTFRLDHAWVWDFWFADDGDTFHLFYLHAPKSLGDPELRHRNARIGHATSADLVDWRDHGPVLAPGRPGAFDGTATWTGSVVRGPDGVWRMFYTGARFLDTGGNIETVGVAVSTDLHTWTKRPGPLVEADSRWYEKLGDSSWPEEAWRDPWVFPDPAGDGWHMLLTARANHGPVDDRGVIGHATSPDLQEWTVRAPLSDPGAGFAHLEVPQVATVDGETVLLLSCDTPRLSAARRTAGGTGGVWSVPAATALGPYAVEDARLVVGESLYSGRLIEDRSGRTVLLAFDNSHDGEGFAGALSDPVRVSWSPDRRGLVPRALLSEGSPE</sequence>
<dbReference type="RefSeq" id="WP_114662145.1">
    <property type="nucleotide sequence ID" value="NZ_CP031194.1"/>
</dbReference>
<dbReference type="GO" id="GO:0004564">
    <property type="term" value="F:beta-fructofuranosidase activity"/>
    <property type="evidence" value="ECO:0007669"/>
    <property type="project" value="UniProtKB-EC"/>
</dbReference>
<evidence type="ECO:0000256" key="3">
    <source>
        <dbReference type="ARBA" id="ARBA00022801"/>
    </source>
</evidence>
<dbReference type="SUPFAM" id="SSF75005">
    <property type="entry name" value="Arabinanase/levansucrase/invertase"/>
    <property type="match status" value="1"/>
</dbReference>
<gene>
    <name evidence="6" type="ORF">DVK44_25265</name>
</gene>
<dbReference type="InterPro" id="IPR023296">
    <property type="entry name" value="Glyco_hydro_beta-prop_sf"/>
</dbReference>
<proteinExistence type="inferred from homology"/>